<evidence type="ECO:0000313" key="2">
    <source>
        <dbReference type="EMBL" id="KOS18760.1"/>
    </source>
</evidence>
<feature type="compositionally biased region" description="Basic and acidic residues" evidence="1">
    <location>
        <begin position="36"/>
        <end position="47"/>
    </location>
</feature>
<accession>A0A0M8N2R3</accession>
<feature type="region of interest" description="Disordered" evidence="1">
    <location>
        <begin position="1"/>
        <end position="97"/>
    </location>
</feature>
<dbReference type="Proteomes" id="UP000053831">
    <property type="component" value="Unassembled WGS sequence"/>
</dbReference>
<comment type="caution">
    <text evidence="2">The sequence shown here is derived from an EMBL/GenBank/DDBJ whole genome shotgun (WGS) entry which is preliminary data.</text>
</comment>
<organism evidence="2 3">
    <name type="scientific">Escovopsis weberi</name>
    <dbReference type="NCBI Taxonomy" id="150374"/>
    <lineage>
        <taxon>Eukaryota</taxon>
        <taxon>Fungi</taxon>
        <taxon>Dikarya</taxon>
        <taxon>Ascomycota</taxon>
        <taxon>Pezizomycotina</taxon>
        <taxon>Sordariomycetes</taxon>
        <taxon>Hypocreomycetidae</taxon>
        <taxon>Hypocreales</taxon>
        <taxon>Hypocreaceae</taxon>
        <taxon>Escovopsis</taxon>
    </lineage>
</organism>
<feature type="compositionally biased region" description="Polar residues" evidence="1">
    <location>
        <begin position="50"/>
        <end position="60"/>
    </location>
</feature>
<dbReference type="STRING" id="150374.A0A0M8N2R3"/>
<feature type="compositionally biased region" description="Polar residues" evidence="1">
    <location>
        <begin position="22"/>
        <end position="35"/>
    </location>
</feature>
<sequence length="144" mass="15292">MPAGSGEKSQQPKGSGFPASSLYPNKNIWNSSYTASRDRSIGVKDADENPTGSSALNANSEADVWGPITWNPENPPRSVNNSPGRPREPGLSSNPSIYDHHAAIGTKKAVFGGHNFPDDADPYSLSYVKGGRVSGDHWGFCTTS</sequence>
<evidence type="ECO:0000313" key="3">
    <source>
        <dbReference type="Proteomes" id="UP000053831"/>
    </source>
</evidence>
<reference evidence="2 3" key="1">
    <citation type="submission" date="2015-07" db="EMBL/GenBank/DDBJ databases">
        <title>The genome of the fungus Escovopsis weberi, a specialized disease agent of ant agriculture.</title>
        <authorList>
            <person name="de Man T.J."/>
            <person name="Stajich J.E."/>
            <person name="Kubicek C.P."/>
            <person name="Chenthamara K."/>
            <person name="Atanasova L."/>
            <person name="Druzhinina I.S."/>
            <person name="Birnbaum S."/>
            <person name="Barribeau S.M."/>
            <person name="Teiling C."/>
            <person name="Suen G."/>
            <person name="Currie C."/>
            <person name="Gerardo N.M."/>
        </authorList>
    </citation>
    <scope>NUCLEOTIDE SEQUENCE [LARGE SCALE GENOMIC DNA]</scope>
</reference>
<proteinExistence type="predicted"/>
<keyword evidence="3" id="KW-1185">Reference proteome</keyword>
<name>A0A0M8N2R3_ESCWE</name>
<dbReference type="AlphaFoldDB" id="A0A0M8N2R3"/>
<protein>
    <submittedName>
        <fullName evidence="2">Uncharacterized protein</fullName>
    </submittedName>
</protein>
<gene>
    <name evidence="2" type="ORF">ESCO_000200</name>
</gene>
<dbReference type="EMBL" id="LGSR01000020">
    <property type="protein sequence ID" value="KOS18760.1"/>
    <property type="molecule type" value="Genomic_DNA"/>
</dbReference>
<evidence type="ECO:0000256" key="1">
    <source>
        <dbReference type="SAM" id="MobiDB-lite"/>
    </source>
</evidence>